<accession>A0AAD9K3Y7</accession>
<feature type="compositionally biased region" description="Basic and acidic residues" evidence="1">
    <location>
        <begin position="489"/>
        <end position="504"/>
    </location>
</feature>
<organism evidence="2 3">
    <name type="scientific">Paralvinella palmiformis</name>
    <dbReference type="NCBI Taxonomy" id="53620"/>
    <lineage>
        <taxon>Eukaryota</taxon>
        <taxon>Metazoa</taxon>
        <taxon>Spiralia</taxon>
        <taxon>Lophotrochozoa</taxon>
        <taxon>Annelida</taxon>
        <taxon>Polychaeta</taxon>
        <taxon>Sedentaria</taxon>
        <taxon>Canalipalpata</taxon>
        <taxon>Terebellida</taxon>
        <taxon>Terebelliformia</taxon>
        <taxon>Alvinellidae</taxon>
        <taxon>Paralvinella</taxon>
    </lineage>
</organism>
<comment type="caution">
    <text evidence="2">The sequence shown here is derived from an EMBL/GenBank/DDBJ whole genome shotgun (WGS) entry which is preliminary data.</text>
</comment>
<sequence>SRDRSSRSKESCLKSGSIVHPPEKGHGTSRDYGDRNRHTRSRSTGNRSQNSLKTSSNREDKPFGRYDRCQDQSSNPRNRYSTHKGSRGRYTEKYHRGSRVSSHSTRSRCDEKTRSETYHSMDRSSVSSRSQSAARSVSHVESALGSDTKKHQKMKHTESSKFPFTDRSIVQVDVLSGTRKVYCSTNDDQSDASAEGNDPCGDHQEHDEDEHYYSDISNGDLGAAESESRYTRQNKSKRIKILKGLHDQDQHHQWDRIKKSDEILQDGDQKLSVGLSQEADVELPVECVTMRASSSSTGDGEIPVRKVNIKHHLKPVRIPDCKSQHGANSGTKSARLDHTGQLSSNVEQSVLSGQTSTTGEITDSTKLDASDHVKSMYEESCKSKCQKKPVVQVKFDYSSKDEKVWVNSTTSEHGELAISAREPMMSGSLETKHDAPETGNQELFPTKTRAEKSSDFNGKTQKHDKKDSPTDKKDWKYKDRVNPRKINKPHNDLAAEGKSHFEGTHHRRTPTTSHEQYNNRNYNLKSTDPSRRSNRVGRGVPGKYRYLRPSVSHSLSKPYQSIREKRRQFHHARDDGGRSLHSSDADSEWHPRKQMRTDMNLRIKANEPWNCLPADNDSRAITTTGRGSQHSESFCYDEDFRPYMDQDYRQGHPSDMEPSCSGVDVLPHQQASSHFPEDRKWNFYANAEGDLWTLDDTRIVEAPVREFNESNTDEVHFGRIQRNIKEFLQKLDDITWALSLMDHDVIATLSRMPPERLARLTADSDMASEHRNTFLKMLCHGVEPDRDVEEKVDNFSGNQFQESFQNDASV</sequence>
<feature type="compositionally biased region" description="Polar residues" evidence="1">
    <location>
        <begin position="42"/>
        <end position="55"/>
    </location>
</feature>
<feature type="region of interest" description="Disordered" evidence="1">
    <location>
        <begin position="1"/>
        <end position="162"/>
    </location>
</feature>
<feature type="region of interest" description="Disordered" evidence="1">
    <location>
        <begin position="408"/>
        <end position="594"/>
    </location>
</feature>
<feature type="compositionally biased region" description="Basic and acidic residues" evidence="1">
    <location>
        <begin position="107"/>
        <end position="122"/>
    </location>
</feature>
<feature type="region of interest" description="Disordered" evidence="1">
    <location>
        <begin position="183"/>
        <end position="234"/>
    </location>
</feature>
<feature type="compositionally biased region" description="Basic and acidic residues" evidence="1">
    <location>
        <begin position="464"/>
        <end position="482"/>
    </location>
</feature>
<feature type="region of interest" description="Disordered" evidence="1">
    <location>
        <begin position="345"/>
        <end position="367"/>
    </location>
</feature>
<gene>
    <name evidence="2" type="ORF">LSH36_72g07040</name>
</gene>
<feature type="non-terminal residue" evidence="2">
    <location>
        <position position="810"/>
    </location>
</feature>
<keyword evidence="3" id="KW-1185">Reference proteome</keyword>
<reference evidence="2" key="1">
    <citation type="journal article" date="2023" name="Mol. Biol. Evol.">
        <title>Third-Generation Sequencing Reveals the Adaptive Role of the Epigenome in Three Deep-Sea Polychaetes.</title>
        <authorList>
            <person name="Perez M."/>
            <person name="Aroh O."/>
            <person name="Sun Y."/>
            <person name="Lan Y."/>
            <person name="Juniper S.K."/>
            <person name="Young C.R."/>
            <person name="Angers B."/>
            <person name="Qian P.Y."/>
        </authorList>
    </citation>
    <scope>NUCLEOTIDE SEQUENCE</scope>
    <source>
        <strain evidence="2">P08H-3</strain>
    </source>
</reference>
<protein>
    <submittedName>
        <fullName evidence="2">Uncharacterized protein</fullName>
    </submittedName>
</protein>
<evidence type="ECO:0000256" key="1">
    <source>
        <dbReference type="SAM" id="MobiDB-lite"/>
    </source>
</evidence>
<feature type="compositionally biased region" description="Polar residues" evidence="1">
    <location>
        <begin position="345"/>
        <end position="362"/>
    </location>
</feature>
<feature type="compositionally biased region" description="Basic and acidic residues" evidence="1">
    <location>
        <begin position="1"/>
        <end position="12"/>
    </location>
</feature>
<proteinExistence type="predicted"/>
<feature type="compositionally biased region" description="Basic and acidic residues" evidence="1">
    <location>
        <begin position="56"/>
        <end position="70"/>
    </location>
</feature>
<evidence type="ECO:0000313" key="3">
    <source>
        <dbReference type="Proteomes" id="UP001208570"/>
    </source>
</evidence>
<feature type="non-terminal residue" evidence="2">
    <location>
        <position position="1"/>
    </location>
</feature>
<feature type="compositionally biased region" description="Basic and acidic residues" evidence="1">
    <location>
        <begin position="21"/>
        <end position="36"/>
    </location>
</feature>
<evidence type="ECO:0000313" key="2">
    <source>
        <dbReference type="EMBL" id="KAK2163925.1"/>
    </source>
</evidence>
<name>A0AAD9K3Y7_9ANNE</name>
<feature type="compositionally biased region" description="Basic and acidic residues" evidence="1">
    <location>
        <begin position="200"/>
        <end position="213"/>
    </location>
</feature>
<feature type="compositionally biased region" description="Low complexity" evidence="1">
    <location>
        <begin position="123"/>
        <end position="137"/>
    </location>
</feature>
<dbReference type="Proteomes" id="UP001208570">
    <property type="component" value="Unassembled WGS sequence"/>
</dbReference>
<dbReference type="EMBL" id="JAODUP010000072">
    <property type="protein sequence ID" value="KAK2163925.1"/>
    <property type="molecule type" value="Genomic_DNA"/>
</dbReference>
<dbReference type="AlphaFoldDB" id="A0AAD9K3Y7"/>
<feature type="compositionally biased region" description="Polar residues" evidence="1">
    <location>
        <begin position="510"/>
        <end position="527"/>
    </location>
</feature>
<feature type="compositionally biased region" description="Basic and acidic residues" evidence="1">
    <location>
        <begin position="571"/>
        <end position="594"/>
    </location>
</feature>